<accession>A0A7J0CSH5</accession>
<reference evidence="3 4" key="1">
    <citation type="submission" date="2020-05" db="EMBL/GenBank/DDBJ databases">
        <title>Whole genome shotgun sequence of Streptomyces microflavus NBRC 13062.</title>
        <authorList>
            <person name="Komaki H."/>
            <person name="Tamura T."/>
        </authorList>
    </citation>
    <scope>NUCLEOTIDE SEQUENCE [LARGE SCALE GENOMIC DNA]</scope>
    <source>
        <strain evidence="3 4">NBRC 13062</strain>
    </source>
</reference>
<dbReference type="Proteomes" id="UP000498740">
    <property type="component" value="Unassembled WGS sequence"/>
</dbReference>
<feature type="region of interest" description="Disordered" evidence="1">
    <location>
        <begin position="52"/>
        <end position="72"/>
    </location>
</feature>
<feature type="signal peptide" evidence="2">
    <location>
        <begin position="1"/>
        <end position="30"/>
    </location>
</feature>
<sequence>MPARKRHTRAIAVTLGCASLALALSTPARATAHPRHPGPGVERAVLPAGDGWAAAEGSTTGARTPPTTTSTR</sequence>
<keyword evidence="2" id="KW-0732">Signal</keyword>
<comment type="caution">
    <text evidence="3">The sequence shown here is derived from an EMBL/GenBank/DDBJ whole genome shotgun (WGS) entry which is preliminary data.</text>
</comment>
<gene>
    <name evidence="3" type="ORF">Smic_32630</name>
</gene>
<evidence type="ECO:0000256" key="2">
    <source>
        <dbReference type="SAM" id="SignalP"/>
    </source>
</evidence>
<feature type="compositionally biased region" description="Low complexity" evidence="1">
    <location>
        <begin position="57"/>
        <end position="72"/>
    </location>
</feature>
<dbReference type="EMBL" id="BLWD01000001">
    <property type="protein sequence ID" value="GFN04707.1"/>
    <property type="molecule type" value="Genomic_DNA"/>
</dbReference>
<protein>
    <submittedName>
        <fullName evidence="3">Uncharacterized protein</fullName>
    </submittedName>
</protein>
<evidence type="ECO:0000313" key="3">
    <source>
        <dbReference type="EMBL" id="GFN04707.1"/>
    </source>
</evidence>
<organism evidence="3 4">
    <name type="scientific">Streptomyces microflavus</name>
    <name type="common">Streptomyces lipmanii</name>
    <dbReference type="NCBI Taxonomy" id="1919"/>
    <lineage>
        <taxon>Bacteria</taxon>
        <taxon>Bacillati</taxon>
        <taxon>Actinomycetota</taxon>
        <taxon>Actinomycetes</taxon>
        <taxon>Kitasatosporales</taxon>
        <taxon>Streptomycetaceae</taxon>
        <taxon>Streptomyces</taxon>
    </lineage>
</organism>
<evidence type="ECO:0000256" key="1">
    <source>
        <dbReference type="SAM" id="MobiDB-lite"/>
    </source>
</evidence>
<dbReference type="AlphaFoldDB" id="A0A7J0CSH5"/>
<feature type="chain" id="PRO_5029777857" evidence="2">
    <location>
        <begin position="31"/>
        <end position="72"/>
    </location>
</feature>
<proteinExistence type="predicted"/>
<name>A0A7J0CSH5_STRMI</name>
<evidence type="ECO:0000313" key="4">
    <source>
        <dbReference type="Proteomes" id="UP000498740"/>
    </source>
</evidence>